<dbReference type="InterPro" id="IPR009057">
    <property type="entry name" value="Homeodomain-like_sf"/>
</dbReference>
<comment type="caution">
    <text evidence="8">The sequence shown here is derived from an EMBL/GenBank/DDBJ whole genome shotgun (WGS) entry which is preliminary data.</text>
</comment>
<reference evidence="8 9" key="1">
    <citation type="journal article" date="2024" name="Nat. Commun.">
        <title>Phylogenomics reveals the evolutionary origins of lichenization in chlorophyte algae.</title>
        <authorList>
            <person name="Puginier C."/>
            <person name="Libourel C."/>
            <person name="Otte J."/>
            <person name="Skaloud P."/>
            <person name="Haon M."/>
            <person name="Grisel S."/>
            <person name="Petersen M."/>
            <person name="Berrin J.G."/>
            <person name="Delaux P.M."/>
            <person name="Dal Grande F."/>
            <person name="Keller J."/>
        </authorList>
    </citation>
    <scope>NUCLEOTIDE SEQUENCE [LARGE SCALE GENOMIC DNA]</scope>
    <source>
        <strain evidence="8 9">SAG 216-7</strain>
    </source>
</reference>
<evidence type="ECO:0000313" key="8">
    <source>
        <dbReference type="EMBL" id="KAK9915101.1"/>
    </source>
</evidence>
<dbReference type="Gene3D" id="1.10.10.60">
    <property type="entry name" value="Homeodomain-like"/>
    <property type="match status" value="1"/>
</dbReference>
<keyword evidence="5" id="KW-0539">Nucleus</keyword>
<dbReference type="Pfam" id="PF00249">
    <property type="entry name" value="Myb_DNA-binding"/>
    <property type="match status" value="1"/>
</dbReference>
<protein>
    <recommendedName>
        <fullName evidence="7">HTH myb-type domain-containing protein</fullName>
    </recommendedName>
</protein>
<feature type="region of interest" description="Disordered" evidence="6">
    <location>
        <begin position="142"/>
        <end position="171"/>
    </location>
</feature>
<feature type="compositionally biased region" description="Low complexity" evidence="6">
    <location>
        <begin position="105"/>
        <end position="118"/>
    </location>
</feature>
<feature type="compositionally biased region" description="Polar residues" evidence="6">
    <location>
        <begin position="142"/>
        <end position="155"/>
    </location>
</feature>
<name>A0ABR2YTY2_9CHLO</name>
<keyword evidence="9" id="KW-1185">Reference proteome</keyword>
<gene>
    <name evidence="8" type="ORF">WJX75_004739</name>
</gene>
<comment type="subcellular location">
    <subcellularLocation>
        <location evidence="1">Nucleus</location>
    </subcellularLocation>
</comment>
<dbReference type="Proteomes" id="UP001491310">
    <property type="component" value="Unassembled WGS sequence"/>
</dbReference>
<proteinExistence type="predicted"/>
<dbReference type="InterPro" id="IPR006447">
    <property type="entry name" value="Myb_dom_plants"/>
</dbReference>
<dbReference type="PANTHER" id="PTHR31312:SF1">
    <property type="entry name" value="TRANSCRIPTION ACTIVATOR GLK1"/>
    <property type="match status" value="1"/>
</dbReference>
<dbReference type="SUPFAM" id="SSF46689">
    <property type="entry name" value="Homeodomain-like"/>
    <property type="match status" value="1"/>
</dbReference>
<evidence type="ECO:0000256" key="1">
    <source>
        <dbReference type="ARBA" id="ARBA00004123"/>
    </source>
</evidence>
<dbReference type="PANTHER" id="PTHR31312">
    <property type="entry name" value="TRANSCRIPTION ACTIVATOR GLK1"/>
    <property type="match status" value="1"/>
</dbReference>
<keyword evidence="4" id="KW-0804">Transcription</keyword>
<dbReference type="InterPro" id="IPR017930">
    <property type="entry name" value="Myb_dom"/>
</dbReference>
<feature type="region of interest" description="Disordered" evidence="6">
    <location>
        <begin position="78"/>
        <end position="123"/>
    </location>
</feature>
<evidence type="ECO:0000256" key="5">
    <source>
        <dbReference type="ARBA" id="ARBA00023242"/>
    </source>
</evidence>
<sequence length="325" mass="34824">MLLSVGATSSLVAQHGMTQSAPWLFSKTTSPALPFLRQNSSVSSGSFFNANSEEMQHVEKEEALVRAICNVFDSESESEDSVDTLGPSQASKRRRCCSQVEASVGPEGSESSNQSEGSVAWGIPNQASGGLRSACLSQDTSASESQRVATSSCSLRGSEGGEEQRSRKHKVEWTQELHDRFVCAVETLGADKAVPSKILDHMGPIAAGLTRQNVASHLQKYRKRYSVQSDFCKAAAYCPPAAYPCWSPFATPYMMGGHSCALPHAPWATVASMIPTSQPQPQPSDNINAIIADVLSKPRGKPPIGLKLDTGKVMEAVSKGLHLRK</sequence>
<dbReference type="PROSITE" id="PS51294">
    <property type="entry name" value="HTH_MYB"/>
    <property type="match status" value="1"/>
</dbReference>
<evidence type="ECO:0000256" key="2">
    <source>
        <dbReference type="ARBA" id="ARBA00023015"/>
    </source>
</evidence>
<feature type="domain" description="HTH myb-type" evidence="7">
    <location>
        <begin position="165"/>
        <end position="226"/>
    </location>
</feature>
<keyword evidence="2" id="KW-0805">Transcription regulation</keyword>
<dbReference type="NCBIfam" id="TIGR01557">
    <property type="entry name" value="myb_SHAQKYF"/>
    <property type="match status" value="1"/>
</dbReference>
<evidence type="ECO:0000259" key="7">
    <source>
        <dbReference type="PROSITE" id="PS51294"/>
    </source>
</evidence>
<keyword evidence="3" id="KW-0238">DNA-binding</keyword>
<accession>A0ABR2YTY2</accession>
<dbReference type="EMBL" id="JALJOT010000005">
    <property type="protein sequence ID" value="KAK9915101.1"/>
    <property type="molecule type" value="Genomic_DNA"/>
</dbReference>
<evidence type="ECO:0000256" key="6">
    <source>
        <dbReference type="SAM" id="MobiDB-lite"/>
    </source>
</evidence>
<dbReference type="InterPro" id="IPR001005">
    <property type="entry name" value="SANT/Myb"/>
</dbReference>
<organism evidence="8 9">
    <name type="scientific">Coccomyxa subellipsoidea</name>
    <dbReference type="NCBI Taxonomy" id="248742"/>
    <lineage>
        <taxon>Eukaryota</taxon>
        <taxon>Viridiplantae</taxon>
        <taxon>Chlorophyta</taxon>
        <taxon>core chlorophytes</taxon>
        <taxon>Trebouxiophyceae</taxon>
        <taxon>Trebouxiophyceae incertae sedis</taxon>
        <taxon>Coccomyxaceae</taxon>
        <taxon>Coccomyxa</taxon>
    </lineage>
</organism>
<evidence type="ECO:0000256" key="3">
    <source>
        <dbReference type="ARBA" id="ARBA00023125"/>
    </source>
</evidence>
<dbReference type="InterPro" id="IPR044825">
    <property type="entry name" value="GLK1/2-like"/>
</dbReference>
<evidence type="ECO:0000256" key="4">
    <source>
        <dbReference type="ARBA" id="ARBA00023163"/>
    </source>
</evidence>
<evidence type="ECO:0000313" key="9">
    <source>
        <dbReference type="Proteomes" id="UP001491310"/>
    </source>
</evidence>